<keyword evidence="12" id="KW-1185">Reference proteome</keyword>
<feature type="domain" description="C2H2-type" evidence="10">
    <location>
        <begin position="368"/>
        <end position="395"/>
    </location>
</feature>
<dbReference type="InterPro" id="IPR036236">
    <property type="entry name" value="Znf_C2H2_sf"/>
</dbReference>
<keyword evidence="3" id="KW-0677">Repeat</keyword>
<keyword evidence="6" id="KW-0238">DNA-binding</keyword>
<evidence type="ECO:0000259" key="10">
    <source>
        <dbReference type="PROSITE" id="PS50157"/>
    </source>
</evidence>
<dbReference type="SMART" id="SM00355">
    <property type="entry name" value="ZnF_C2H2"/>
    <property type="match status" value="4"/>
</dbReference>
<evidence type="ECO:0000256" key="7">
    <source>
        <dbReference type="ARBA" id="ARBA00023242"/>
    </source>
</evidence>
<gene>
    <name evidence="11" type="ORF">AALO_G00015920</name>
</gene>
<dbReference type="Gene3D" id="3.30.160.60">
    <property type="entry name" value="Classic Zinc Finger"/>
    <property type="match status" value="5"/>
</dbReference>
<dbReference type="FunFam" id="3.30.160.60:FF:001465">
    <property type="entry name" value="Zinc finger protein 560"/>
    <property type="match status" value="1"/>
</dbReference>
<evidence type="ECO:0000256" key="9">
    <source>
        <dbReference type="SAM" id="Coils"/>
    </source>
</evidence>
<dbReference type="PROSITE" id="PS00028">
    <property type="entry name" value="ZINC_FINGER_C2H2_1"/>
    <property type="match status" value="3"/>
</dbReference>
<name>A0AAV6HKC1_9TELE</name>
<evidence type="ECO:0000256" key="3">
    <source>
        <dbReference type="ARBA" id="ARBA00022737"/>
    </source>
</evidence>
<dbReference type="GO" id="GO:0008270">
    <property type="term" value="F:zinc ion binding"/>
    <property type="evidence" value="ECO:0007669"/>
    <property type="project" value="UniProtKB-KW"/>
</dbReference>
<evidence type="ECO:0000256" key="2">
    <source>
        <dbReference type="ARBA" id="ARBA00022723"/>
    </source>
</evidence>
<dbReference type="GO" id="GO:0005667">
    <property type="term" value="C:transcription regulator complex"/>
    <property type="evidence" value="ECO:0007669"/>
    <property type="project" value="TreeGrafter"/>
</dbReference>
<dbReference type="PROSITE" id="PS50157">
    <property type="entry name" value="ZINC_FINGER_C2H2_2"/>
    <property type="match status" value="5"/>
</dbReference>
<evidence type="ECO:0000313" key="11">
    <source>
        <dbReference type="EMBL" id="KAG5286535.1"/>
    </source>
</evidence>
<dbReference type="Proteomes" id="UP000823561">
    <property type="component" value="Chromosome 1"/>
</dbReference>
<dbReference type="Pfam" id="PF00096">
    <property type="entry name" value="zf-C2H2"/>
    <property type="match status" value="4"/>
</dbReference>
<dbReference type="AlphaFoldDB" id="A0AAV6HKC1"/>
<feature type="coiled-coil region" evidence="9">
    <location>
        <begin position="33"/>
        <end position="67"/>
    </location>
</feature>
<feature type="domain" description="C2H2-type" evidence="10">
    <location>
        <begin position="424"/>
        <end position="451"/>
    </location>
</feature>
<feature type="domain" description="C2H2-type" evidence="10">
    <location>
        <begin position="396"/>
        <end position="423"/>
    </location>
</feature>
<dbReference type="GO" id="GO:0031519">
    <property type="term" value="C:PcG protein complex"/>
    <property type="evidence" value="ECO:0007669"/>
    <property type="project" value="TreeGrafter"/>
</dbReference>
<evidence type="ECO:0000256" key="8">
    <source>
        <dbReference type="PROSITE-ProRule" id="PRU00042"/>
    </source>
</evidence>
<dbReference type="PANTHER" id="PTHR14003:SF19">
    <property type="entry name" value="YY2 TRANSCRIPTION FACTOR"/>
    <property type="match status" value="1"/>
</dbReference>
<protein>
    <recommendedName>
        <fullName evidence="10">C2H2-type domain-containing protein</fullName>
    </recommendedName>
</protein>
<feature type="domain" description="C2H2-type" evidence="10">
    <location>
        <begin position="340"/>
        <end position="367"/>
    </location>
</feature>
<comment type="caution">
    <text evidence="11">The sequence shown here is derived from an EMBL/GenBank/DDBJ whole genome shotgun (WGS) entry which is preliminary data.</text>
</comment>
<dbReference type="GO" id="GO:0000122">
    <property type="term" value="P:negative regulation of transcription by RNA polymerase II"/>
    <property type="evidence" value="ECO:0007669"/>
    <property type="project" value="UniProtKB-ARBA"/>
</dbReference>
<proteinExistence type="predicted"/>
<keyword evidence="9" id="KW-0175">Coiled coil</keyword>
<evidence type="ECO:0000256" key="4">
    <source>
        <dbReference type="ARBA" id="ARBA00022771"/>
    </source>
</evidence>
<feature type="domain" description="C2H2-type" evidence="10">
    <location>
        <begin position="452"/>
        <end position="480"/>
    </location>
</feature>
<dbReference type="EMBL" id="JADWDJ010000001">
    <property type="protein sequence ID" value="KAG5286535.1"/>
    <property type="molecule type" value="Genomic_DNA"/>
</dbReference>
<comment type="subcellular location">
    <subcellularLocation>
        <location evidence="1">Nucleus</location>
    </subcellularLocation>
</comment>
<dbReference type="FunFam" id="3.30.160.60:FF:000710">
    <property type="entry name" value="Zinc finger protein 768"/>
    <property type="match status" value="1"/>
</dbReference>
<organism evidence="11 12">
    <name type="scientific">Alosa alosa</name>
    <name type="common">allis shad</name>
    <dbReference type="NCBI Taxonomy" id="278164"/>
    <lineage>
        <taxon>Eukaryota</taxon>
        <taxon>Metazoa</taxon>
        <taxon>Chordata</taxon>
        <taxon>Craniata</taxon>
        <taxon>Vertebrata</taxon>
        <taxon>Euteleostomi</taxon>
        <taxon>Actinopterygii</taxon>
        <taxon>Neopterygii</taxon>
        <taxon>Teleostei</taxon>
        <taxon>Clupei</taxon>
        <taxon>Clupeiformes</taxon>
        <taxon>Clupeoidei</taxon>
        <taxon>Clupeidae</taxon>
        <taxon>Alosa</taxon>
    </lineage>
</organism>
<sequence>MTHVGFQTQIAGIIEDLANAAVAEICKVVENGYAILQIEISQSRKQNDALKRKIQLLEDDMDFASKYNRDRLSSVNQTCKIPVKKSPKKRSRTVDNPENEAVEVHQMDGTSGFNSEDARKINSGCTVGVIPDVITIKEERMVDTSDCIHVDDMEVQKHGDKSVDAQHRTVDTMPEMLDCRNIECAAIGTGEHIKGESLDAYIKDDEPHIFEESGMQDDTRDTLSETHEGLSTSYRGSNDTINQHSLLNPDHDTGSFSNFHPVNSLCHEGNSSNCSYTTATDLHQEKMYHVDSFRHRSELSRDPGSVTPESTMVGEMPSLSALSTTLEYTGVQYRPHKQWFAGKKGGKAFPSGSSLIEHQRVHSGERRFVCPLCGKSFTQASSLKKHQSIHTGEKRFRCSHCGKHFSDPSNLRKHVSIHTGERPFRCGQCGKTFNQSSNLKTHMKIHTGEKPFSCEGCGQVFAYKISLVNHQLKSCLGEQNLMGQMHMASMEKRLDSSI</sequence>
<dbReference type="GO" id="GO:0000981">
    <property type="term" value="F:DNA-binding transcription factor activity, RNA polymerase II-specific"/>
    <property type="evidence" value="ECO:0007669"/>
    <property type="project" value="TreeGrafter"/>
</dbReference>
<evidence type="ECO:0000256" key="6">
    <source>
        <dbReference type="ARBA" id="ARBA00023125"/>
    </source>
</evidence>
<dbReference type="FunFam" id="3.30.160.60:FF:000446">
    <property type="entry name" value="Zinc finger protein"/>
    <property type="match status" value="1"/>
</dbReference>
<keyword evidence="7" id="KW-0539">Nucleus</keyword>
<dbReference type="GO" id="GO:0000785">
    <property type="term" value="C:chromatin"/>
    <property type="evidence" value="ECO:0007669"/>
    <property type="project" value="TreeGrafter"/>
</dbReference>
<dbReference type="PANTHER" id="PTHR14003">
    <property type="entry name" value="TRANSCRIPTIONAL REPRESSOR PROTEIN YY"/>
    <property type="match status" value="1"/>
</dbReference>
<keyword evidence="4 8" id="KW-0863">Zinc-finger</keyword>
<evidence type="ECO:0000256" key="1">
    <source>
        <dbReference type="ARBA" id="ARBA00004123"/>
    </source>
</evidence>
<accession>A0AAV6HKC1</accession>
<evidence type="ECO:0000256" key="5">
    <source>
        <dbReference type="ARBA" id="ARBA00022833"/>
    </source>
</evidence>
<keyword evidence="5" id="KW-0862">Zinc</keyword>
<dbReference type="SUPFAM" id="SSF57667">
    <property type="entry name" value="beta-beta-alpha zinc fingers"/>
    <property type="match status" value="2"/>
</dbReference>
<keyword evidence="2" id="KW-0479">Metal-binding</keyword>
<reference evidence="11 12" key="1">
    <citation type="submission" date="2020-10" db="EMBL/GenBank/DDBJ databases">
        <title>Chromosome-scale genome assembly of the Allis shad, Alosa alosa.</title>
        <authorList>
            <person name="Margot Z."/>
            <person name="Christophe K."/>
            <person name="Cabau C."/>
            <person name="Louis A."/>
            <person name="Berthelot C."/>
            <person name="Parey E."/>
            <person name="Roest Crollius H."/>
            <person name="Montfort J."/>
            <person name="Robinson-Rechavi M."/>
            <person name="Bucao C."/>
            <person name="Bouchez O."/>
            <person name="Gislard M."/>
            <person name="Lluch J."/>
            <person name="Milhes M."/>
            <person name="Lampietro C."/>
            <person name="Lopez Roques C."/>
            <person name="Donnadieu C."/>
            <person name="Braasch I."/>
            <person name="Desvignes T."/>
            <person name="Postlethwait J."/>
            <person name="Bobe J."/>
            <person name="Guiguen Y."/>
        </authorList>
    </citation>
    <scope>NUCLEOTIDE SEQUENCE [LARGE SCALE GENOMIC DNA]</scope>
    <source>
        <strain evidence="11">M-15738</strain>
        <tissue evidence="11">Blood</tissue>
    </source>
</reference>
<dbReference type="FunFam" id="3.30.160.60:FF:002343">
    <property type="entry name" value="Zinc finger protein 33A"/>
    <property type="match status" value="1"/>
</dbReference>
<evidence type="ECO:0000313" key="12">
    <source>
        <dbReference type="Proteomes" id="UP000823561"/>
    </source>
</evidence>
<dbReference type="InterPro" id="IPR013087">
    <property type="entry name" value="Znf_C2H2_type"/>
</dbReference>
<dbReference type="GO" id="GO:0000978">
    <property type="term" value="F:RNA polymerase II cis-regulatory region sequence-specific DNA binding"/>
    <property type="evidence" value="ECO:0007669"/>
    <property type="project" value="TreeGrafter"/>
</dbReference>